<dbReference type="Proteomes" id="UP000695022">
    <property type="component" value="Unplaced"/>
</dbReference>
<sequence length="256" mass="29532">MEQKVELKKERRRLKTIADAIQADVDTAKALRLATEYISENVKKRNSRTRDEQKAEGGESELRAAEVKTEAKYSIDSDMHHNLKRVPIPTFRGDKQDYPIFRDAFYQCVDKASCGPSFKMLQLRQYLGGDASKTIEGFPASEAGYEAAKRRLEERYGGERRILLAQLNGIRQFHMVRQGDTQALDAFQNKLELAIVALAESGRTEELENDSMFYCVSKSKFQPSQIAHYKRWLSIEGRPENLHSLRKWISEELRIR</sequence>
<feature type="region of interest" description="Disordered" evidence="1">
    <location>
        <begin position="42"/>
        <end position="63"/>
    </location>
</feature>
<dbReference type="RefSeq" id="XP_014679430.1">
    <property type="nucleotide sequence ID" value="XM_014823944.1"/>
</dbReference>
<dbReference type="Pfam" id="PF03564">
    <property type="entry name" value="DUF1759"/>
    <property type="match status" value="1"/>
</dbReference>
<name>A0ABM1F4Q9_PRICU</name>
<gene>
    <name evidence="3" type="primary">LOC106819298</name>
</gene>
<accession>A0ABM1F4Q9</accession>
<feature type="non-terminal residue" evidence="3">
    <location>
        <position position="256"/>
    </location>
</feature>
<evidence type="ECO:0000313" key="3">
    <source>
        <dbReference type="RefSeq" id="XP_014679430.1"/>
    </source>
</evidence>
<dbReference type="GeneID" id="106819298"/>
<dbReference type="InterPro" id="IPR005312">
    <property type="entry name" value="DUF1759"/>
</dbReference>
<dbReference type="PANTHER" id="PTHR47331">
    <property type="entry name" value="PHD-TYPE DOMAIN-CONTAINING PROTEIN"/>
    <property type="match status" value="1"/>
</dbReference>
<keyword evidence="2" id="KW-1185">Reference proteome</keyword>
<proteinExistence type="predicted"/>
<reference evidence="3" key="1">
    <citation type="submission" date="2025-08" db="UniProtKB">
        <authorList>
            <consortium name="RefSeq"/>
        </authorList>
    </citation>
    <scope>IDENTIFICATION</scope>
</reference>
<feature type="compositionally biased region" description="Basic and acidic residues" evidence="1">
    <location>
        <begin position="48"/>
        <end position="63"/>
    </location>
</feature>
<evidence type="ECO:0000313" key="2">
    <source>
        <dbReference type="Proteomes" id="UP000695022"/>
    </source>
</evidence>
<protein>
    <submittedName>
        <fullName evidence="3">Uncharacterized protein LOC106819298</fullName>
    </submittedName>
</protein>
<evidence type="ECO:0000256" key="1">
    <source>
        <dbReference type="SAM" id="MobiDB-lite"/>
    </source>
</evidence>
<organism evidence="2 3">
    <name type="scientific">Priapulus caudatus</name>
    <name type="common">Priapulid worm</name>
    <dbReference type="NCBI Taxonomy" id="37621"/>
    <lineage>
        <taxon>Eukaryota</taxon>
        <taxon>Metazoa</taxon>
        <taxon>Ecdysozoa</taxon>
        <taxon>Scalidophora</taxon>
        <taxon>Priapulida</taxon>
        <taxon>Priapulimorpha</taxon>
        <taxon>Priapulimorphida</taxon>
        <taxon>Priapulidae</taxon>
        <taxon>Priapulus</taxon>
    </lineage>
</organism>